<evidence type="ECO:0000256" key="4">
    <source>
        <dbReference type="RuleBase" id="RU362118"/>
    </source>
</evidence>
<dbReference type="FunFam" id="3.40.640.10:FF:000046">
    <property type="entry name" value="Cystathionine gamma-lyase"/>
    <property type="match status" value="1"/>
</dbReference>
<dbReference type="Proteomes" id="UP000192907">
    <property type="component" value="Unassembled WGS sequence"/>
</dbReference>
<dbReference type="Gene3D" id="3.90.1150.10">
    <property type="entry name" value="Aspartate Aminotransferase, domain 1"/>
    <property type="match status" value="1"/>
</dbReference>
<dbReference type="GO" id="GO:0016846">
    <property type="term" value="F:carbon-sulfur lyase activity"/>
    <property type="evidence" value="ECO:0007669"/>
    <property type="project" value="TreeGrafter"/>
</dbReference>
<proteinExistence type="inferred from homology"/>
<evidence type="ECO:0000313" key="5">
    <source>
        <dbReference type="EMBL" id="SMF25255.1"/>
    </source>
</evidence>
<dbReference type="STRING" id="1513793.SAMN06296036_10852"/>
<dbReference type="GO" id="GO:0030170">
    <property type="term" value="F:pyridoxal phosphate binding"/>
    <property type="evidence" value="ECO:0007669"/>
    <property type="project" value="InterPro"/>
</dbReference>
<dbReference type="InterPro" id="IPR015424">
    <property type="entry name" value="PyrdxlP-dep_Trfase"/>
</dbReference>
<dbReference type="RefSeq" id="WP_132319031.1">
    <property type="nucleotide sequence ID" value="NZ_FWZT01000008.1"/>
</dbReference>
<protein>
    <submittedName>
        <fullName evidence="5">Cystathionine gamma-synthase</fullName>
    </submittedName>
</protein>
<dbReference type="PANTHER" id="PTHR11808:SF35">
    <property type="entry name" value="CYSTATHIONINE GAMMA-SYNTHASE (AFU_ORTHOLOGUE AFUA_7G01590)"/>
    <property type="match status" value="1"/>
</dbReference>
<dbReference type="GO" id="GO:0019346">
    <property type="term" value="P:transsulfuration"/>
    <property type="evidence" value="ECO:0007669"/>
    <property type="project" value="InterPro"/>
</dbReference>
<evidence type="ECO:0000256" key="1">
    <source>
        <dbReference type="ARBA" id="ARBA00001933"/>
    </source>
</evidence>
<evidence type="ECO:0000313" key="6">
    <source>
        <dbReference type="Proteomes" id="UP000192907"/>
    </source>
</evidence>
<dbReference type="EMBL" id="FWZT01000008">
    <property type="protein sequence ID" value="SMF25255.1"/>
    <property type="molecule type" value="Genomic_DNA"/>
</dbReference>
<sequence>MNEIKSEPLSLSTQAAQALGWVEPGFGGIVPPIYMASSYERDETGRYPGNHSYTRDQNPSFDQAEALLASMEGGSACMLFASGMAAATSIFEVLAPSAHVVIPKKMYFAIRMWLQRLAAKGRIRLSQVDHHDLEGLTQLMEIDPFDLMWIETPANPSSEIIDIRAWTEVAHQGGAKVVADNTLATPVLTRPLDYGVDLVMHSASKQLNGHGDVVAGALVTAKQDKFWEDLQFERGYRGAIVSPTASWLLLRGMRTLHLRVPASAASALRIANFLEAQSMVESVLYPGLESHPEHYLAKQQMQEGFGYVVTFALRGGEKEARHFISNLKLFKNASSLGSVESQAELRALTEGEASIIKSNLIRLSVGIESCDDLIHDLERAFFSSSDRCHGSK</sequence>
<dbReference type="PIRSF" id="PIRSF001434">
    <property type="entry name" value="CGS"/>
    <property type="match status" value="1"/>
</dbReference>
<dbReference type="GO" id="GO:0005737">
    <property type="term" value="C:cytoplasm"/>
    <property type="evidence" value="ECO:0007669"/>
    <property type="project" value="TreeGrafter"/>
</dbReference>
<dbReference type="InterPro" id="IPR015422">
    <property type="entry name" value="PyrdxlP-dep_Trfase_small"/>
</dbReference>
<comment type="cofactor">
    <cofactor evidence="1 4">
        <name>pyridoxal 5'-phosphate</name>
        <dbReference type="ChEBI" id="CHEBI:597326"/>
    </cofactor>
</comment>
<evidence type="ECO:0000256" key="3">
    <source>
        <dbReference type="PIRSR" id="PIRSR001434-2"/>
    </source>
</evidence>
<evidence type="ECO:0000256" key="2">
    <source>
        <dbReference type="ARBA" id="ARBA00022898"/>
    </source>
</evidence>
<reference evidence="6" key="1">
    <citation type="submission" date="2017-04" db="EMBL/GenBank/DDBJ databases">
        <authorList>
            <person name="Varghese N."/>
            <person name="Submissions S."/>
        </authorList>
    </citation>
    <scope>NUCLEOTIDE SEQUENCE [LARGE SCALE GENOMIC DNA]</scope>
    <source>
        <strain evidence="6">RKEM611</strain>
    </source>
</reference>
<dbReference type="PANTHER" id="PTHR11808">
    <property type="entry name" value="TRANS-SULFURATION ENZYME FAMILY MEMBER"/>
    <property type="match status" value="1"/>
</dbReference>
<dbReference type="Gene3D" id="3.40.640.10">
    <property type="entry name" value="Type I PLP-dependent aspartate aminotransferase-like (Major domain)"/>
    <property type="match status" value="1"/>
</dbReference>
<dbReference type="OrthoDB" id="9805807at2"/>
<comment type="similarity">
    <text evidence="4">Belongs to the trans-sulfuration enzymes family.</text>
</comment>
<accession>A0A1Y6BZ17</accession>
<dbReference type="InterPro" id="IPR000277">
    <property type="entry name" value="Cys/Met-Metab_PyrdxlP-dep_enz"/>
</dbReference>
<dbReference type="SUPFAM" id="SSF53383">
    <property type="entry name" value="PLP-dependent transferases"/>
    <property type="match status" value="1"/>
</dbReference>
<keyword evidence="2 3" id="KW-0663">Pyridoxal phosphate</keyword>
<name>A0A1Y6BZ17_9BACT</name>
<dbReference type="AlphaFoldDB" id="A0A1Y6BZ17"/>
<gene>
    <name evidence="5" type="ORF">SAMN06296036_10852</name>
</gene>
<feature type="modified residue" description="N6-(pyridoxal phosphate)lysine" evidence="3">
    <location>
        <position position="205"/>
    </location>
</feature>
<dbReference type="Pfam" id="PF01053">
    <property type="entry name" value="Cys_Met_Meta_PP"/>
    <property type="match status" value="1"/>
</dbReference>
<keyword evidence="6" id="KW-1185">Reference proteome</keyword>
<dbReference type="InterPro" id="IPR015421">
    <property type="entry name" value="PyrdxlP-dep_Trfase_major"/>
</dbReference>
<organism evidence="5 6">
    <name type="scientific">Pseudobacteriovorax antillogorgiicola</name>
    <dbReference type="NCBI Taxonomy" id="1513793"/>
    <lineage>
        <taxon>Bacteria</taxon>
        <taxon>Pseudomonadati</taxon>
        <taxon>Bdellovibrionota</taxon>
        <taxon>Oligoflexia</taxon>
        <taxon>Oligoflexales</taxon>
        <taxon>Pseudobacteriovoracaceae</taxon>
        <taxon>Pseudobacteriovorax</taxon>
    </lineage>
</organism>